<accession>A0A6J6FEY9</accession>
<dbReference type="InterPro" id="IPR005247">
    <property type="entry name" value="YbhB_YbcL/LppC-like"/>
</dbReference>
<dbReference type="SUPFAM" id="SSF49777">
    <property type="entry name" value="PEBP-like"/>
    <property type="match status" value="1"/>
</dbReference>
<reference evidence="1" key="1">
    <citation type="submission" date="2020-05" db="EMBL/GenBank/DDBJ databases">
        <authorList>
            <person name="Chiriac C."/>
            <person name="Salcher M."/>
            <person name="Ghai R."/>
            <person name="Kavagutti S V."/>
        </authorList>
    </citation>
    <scope>NUCLEOTIDE SEQUENCE</scope>
</reference>
<name>A0A6J6FEY9_9ZZZZ</name>
<dbReference type="NCBIfam" id="TIGR00481">
    <property type="entry name" value="YbhB/YbcL family Raf kinase inhibitor-like protein"/>
    <property type="match status" value="1"/>
</dbReference>
<proteinExistence type="predicted"/>
<dbReference type="PANTHER" id="PTHR30289:SF1">
    <property type="entry name" value="PEBP (PHOSPHATIDYLETHANOLAMINE-BINDING PROTEIN) FAMILY PROTEIN"/>
    <property type="match status" value="1"/>
</dbReference>
<dbReference type="InterPro" id="IPR036610">
    <property type="entry name" value="PEBP-like_sf"/>
</dbReference>
<dbReference type="AlphaFoldDB" id="A0A6J6FEY9"/>
<evidence type="ECO:0000313" key="1">
    <source>
        <dbReference type="EMBL" id="CAB4583068.1"/>
    </source>
</evidence>
<dbReference type="Gene3D" id="3.90.280.10">
    <property type="entry name" value="PEBP-like"/>
    <property type="match status" value="1"/>
</dbReference>
<gene>
    <name evidence="1" type="ORF">UFOPK1767_00456</name>
</gene>
<dbReference type="InterPro" id="IPR008914">
    <property type="entry name" value="PEBP"/>
</dbReference>
<protein>
    <submittedName>
        <fullName evidence="1">Unannotated protein</fullName>
    </submittedName>
</protein>
<sequence>MPKYIADLAVSSPDIPSLGRIPDRFSADAGNAIPTISISGVGSDAIELAFVLNDPDAPLPNGFTHWTLFNIPTDTTEISAANFRDFTQGLNGIGEPVYTGPQPPQGHGVHHYYFWVYALDAHVDGPHSRESFLEKYASNILEQNRFVATFSTP</sequence>
<dbReference type="Pfam" id="PF01161">
    <property type="entry name" value="PBP"/>
    <property type="match status" value="1"/>
</dbReference>
<dbReference type="EMBL" id="CAEZTZ010000042">
    <property type="protein sequence ID" value="CAB4583068.1"/>
    <property type="molecule type" value="Genomic_DNA"/>
</dbReference>
<dbReference type="CDD" id="cd00865">
    <property type="entry name" value="PEBP_bact_arch"/>
    <property type="match status" value="1"/>
</dbReference>
<organism evidence="1">
    <name type="scientific">freshwater metagenome</name>
    <dbReference type="NCBI Taxonomy" id="449393"/>
    <lineage>
        <taxon>unclassified sequences</taxon>
        <taxon>metagenomes</taxon>
        <taxon>ecological metagenomes</taxon>
    </lineage>
</organism>
<dbReference type="PANTHER" id="PTHR30289">
    <property type="entry name" value="UNCHARACTERIZED PROTEIN YBCL-RELATED"/>
    <property type="match status" value="1"/>
</dbReference>